<gene>
    <name evidence="1" type="ORF">GCM10022247_13250</name>
</gene>
<dbReference type="Proteomes" id="UP001501747">
    <property type="component" value="Unassembled WGS sequence"/>
</dbReference>
<accession>A0ABP7RAB6</accession>
<protein>
    <submittedName>
        <fullName evidence="1">Uncharacterized protein</fullName>
    </submittedName>
</protein>
<organism evidence="1 2">
    <name type="scientific">Allokutzneria multivorans</name>
    <dbReference type="NCBI Taxonomy" id="1142134"/>
    <lineage>
        <taxon>Bacteria</taxon>
        <taxon>Bacillati</taxon>
        <taxon>Actinomycetota</taxon>
        <taxon>Actinomycetes</taxon>
        <taxon>Pseudonocardiales</taxon>
        <taxon>Pseudonocardiaceae</taxon>
        <taxon>Allokutzneria</taxon>
    </lineage>
</organism>
<dbReference type="EMBL" id="BAABAL010000005">
    <property type="protein sequence ID" value="GAA3994850.1"/>
    <property type="molecule type" value="Genomic_DNA"/>
</dbReference>
<proteinExistence type="predicted"/>
<comment type="caution">
    <text evidence="1">The sequence shown here is derived from an EMBL/GenBank/DDBJ whole genome shotgun (WGS) entry which is preliminary data.</text>
</comment>
<name>A0ABP7RAB6_9PSEU</name>
<dbReference type="RefSeq" id="WP_344871685.1">
    <property type="nucleotide sequence ID" value="NZ_BAABAL010000005.1"/>
</dbReference>
<keyword evidence="2" id="KW-1185">Reference proteome</keyword>
<reference evidence="2" key="1">
    <citation type="journal article" date="2019" name="Int. J. Syst. Evol. Microbiol.">
        <title>The Global Catalogue of Microorganisms (GCM) 10K type strain sequencing project: providing services to taxonomists for standard genome sequencing and annotation.</title>
        <authorList>
            <consortium name="The Broad Institute Genomics Platform"/>
            <consortium name="The Broad Institute Genome Sequencing Center for Infectious Disease"/>
            <person name="Wu L."/>
            <person name="Ma J."/>
        </authorList>
    </citation>
    <scope>NUCLEOTIDE SEQUENCE [LARGE SCALE GENOMIC DNA]</scope>
    <source>
        <strain evidence="2">JCM 17342</strain>
    </source>
</reference>
<evidence type="ECO:0000313" key="2">
    <source>
        <dbReference type="Proteomes" id="UP001501747"/>
    </source>
</evidence>
<evidence type="ECO:0000313" key="1">
    <source>
        <dbReference type="EMBL" id="GAA3994850.1"/>
    </source>
</evidence>
<sequence length="196" mass="20210">MGQLSFYSAEAAPPALGDLAGLLCAHGRLTGFGRGTAASVSVELAERWRAHALATACAELGVRTRLGWSERGRTVLGSPFRTDLTGLAEAWSRGGAKRVPASFTLDGRALRVWALAAGRWQGPAYALGLDPDAPETHDPLLGVLTAAGLAATVIAASDGEPALRVTGRRRLARLAELVGPVPSGAAAAEWPARPGD</sequence>